<dbReference type="RefSeq" id="WP_379870493.1">
    <property type="nucleotide sequence ID" value="NZ_JBHTBH010000004.1"/>
</dbReference>
<dbReference type="EMBL" id="JBHTBH010000004">
    <property type="protein sequence ID" value="MFC7327917.1"/>
    <property type="molecule type" value="Genomic_DNA"/>
</dbReference>
<protein>
    <submittedName>
        <fullName evidence="3">Helix-turn-helix domain-containing protein</fullName>
    </submittedName>
</protein>
<evidence type="ECO:0000256" key="1">
    <source>
        <dbReference type="SAM" id="MobiDB-lite"/>
    </source>
</evidence>
<evidence type="ECO:0000313" key="4">
    <source>
        <dbReference type="Proteomes" id="UP001596540"/>
    </source>
</evidence>
<feature type="region of interest" description="Disordered" evidence="1">
    <location>
        <begin position="25"/>
        <end position="45"/>
    </location>
</feature>
<keyword evidence="4" id="KW-1185">Reference proteome</keyword>
<feature type="domain" description="HTH cro/C1-type" evidence="2">
    <location>
        <begin position="18"/>
        <end position="72"/>
    </location>
</feature>
<dbReference type="Proteomes" id="UP001596540">
    <property type="component" value="Unassembled WGS sequence"/>
</dbReference>
<dbReference type="Gene3D" id="1.10.260.40">
    <property type="entry name" value="lambda repressor-like DNA-binding domains"/>
    <property type="match status" value="1"/>
</dbReference>
<dbReference type="Pfam" id="PF19054">
    <property type="entry name" value="DUF5753"/>
    <property type="match status" value="1"/>
</dbReference>
<dbReference type="InterPro" id="IPR010982">
    <property type="entry name" value="Lambda_DNA-bd_dom_sf"/>
</dbReference>
<reference evidence="4" key="1">
    <citation type="journal article" date="2019" name="Int. J. Syst. Evol. Microbiol.">
        <title>The Global Catalogue of Microorganisms (GCM) 10K type strain sequencing project: providing services to taxonomists for standard genome sequencing and annotation.</title>
        <authorList>
            <consortium name="The Broad Institute Genomics Platform"/>
            <consortium name="The Broad Institute Genome Sequencing Center for Infectious Disease"/>
            <person name="Wu L."/>
            <person name="Ma J."/>
        </authorList>
    </citation>
    <scope>NUCLEOTIDE SEQUENCE [LARGE SCALE GENOMIC DNA]</scope>
    <source>
        <strain evidence="4">CGMCC 4.7382</strain>
    </source>
</reference>
<dbReference type="InterPro" id="IPR043917">
    <property type="entry name" value="DUF5753"/>
</dbReference>
<name>A0ABW2KFK6_9ACTN</name>
<comment type="caution">
    <text evidence="3">The sequence shown here is derived from an EMBL/GenBank/DDBJ whole genome shotgun (WGS) entry which is preliminary data.</text>
</comment>
<dbReference type="CDD" id="cd00093">
    <property type="entry name" value="HTH_XRE"/>
    <property type="match status" value="1"/>
</dbReference>
<organism evidence="3 4">
    <name type="scientific">Marinactinospora rubrisoli</name>
    <dbReference type="NCBI Taxonomy" id="2715399"/>
    <lineage>
        <taxon>Bacteria</taxon>
        <taxon>Bacillati</taxon>
        <taxon>Actinomycetota</taxon>
        <taxon>Actinomycetes</taxon>
        <taxon>Streptosporangiales</taxon>
        <taxon>Nocardiopsidaceae</taxon>
        <taxon>Marinactinospora</taxon>
    </lineage>
</organism>
<accession>A0ABW2KFK6</accession>
<dbReference type="SUPFAM" id="SSF47413">
    <property type="entry name" value="lambda repressor-like DNA-binding domains"/>
    <property type="match status" value="1"/>
</dbReference>
<dbReference type="SMART" id="SM00530">
    <property type="entry name" value="HTH_XRE"/>
    <property type="match status" value="1"/>
</dbReference>
<evidence type="ECO:0000313" key="3">
    <source>
        <dbReference type="EMBL" id="MFC7327917.1"/>
    </source>
</evidence>
<sequence length="261" mass="29168">MSPKLGSTVRARRLRSELKRLRNAAGLSTDQAGERAGMSGPTISRIETGKRGVSVDETERLLDVYNVPLTRQRDLLALAENADELGWWQAYAGHITDATQTEIALEEEATRITNFEPTLIPGLLQTAEYAREIIRTSNFGDKPRDTEAKVAARMARQSILTRPNPPELHIILDEAVLRRFRDPEMMRRQLRQVIDAASRPNITIQVIPFSAGVHPSSDGSFVLHEFGDDPAIVLLEGKVSDLFLEKLGEVAVYQETVRRLC</sequence>
<dbReference type="PROSITE" id="PS50943">
    <property type="entry name" value="HTH_CROC1"/>
    <property type="match status" value="1"/>
</dbReference>
<evidence type="ECO:0000259" key="2">
    <source>
        <dbReference type="PROSITE" id="PS50943"/>
    </source>
</evidence>
<dbReference type="Pfam" id="PF13560">
    <property type="entry name" value="HTH_31"/>
    <property type="match status" value="1"/>
</dbReference>
<dbReference type="InterPro" id="IPR001387">
    <property type="entry name" value="Cro/C1-type_HTH"/>
</dbReference>
<gene>
    <name evidence="3" type="ORF">ACFQRF_09195</name>
</gene>
<proteinExistence type="predicted"/>